<evidence type="ECO:0000256" key="5">
    <source>
        <dbReference type="ARBA" id="ARBA00023136"/>
    </source>
</evidence>
<dbReference type="PANTHER" id="PTHR23504">
    <property type="entry name" value="MAJOR FACILITATOR SUPERFAMILY DOMAIN-CONTAINING PROTEIN 10"/>
    <property type="match status" value="1"/>
</dbReference>
<feature type="transmembrane region" description="Helical" evidence="6">
    <location>
        <begin position="169"/>
        <end position="191"/>
    </location>
</feature>
<feature type="transmembrane region" description="Helical" evidence="6">
    <location>
        <begin position="134"/>
        <end position="157"/>
    </location>
</feature>
<name>A0A0C2YEB6_HEBCY</name>
<evidence type="ECO:0000313" key="9">
    <source>
        <dbReference type="Proteomes" id="UP000053424"/>
    </source>
</evidence>
<dbReference type="Pfam" id="PF07690">
    <property type="entry name" value="MFS_1"/>
    <property type="match status" value="1"/>
</dbReference>
<feature type="transmembrane region" description="Helical" evidence="6">
    <location>
        <begin position="303"/>
        <end position="324"/>
    </location>
</feature>
<dbReference type="InterPro" id="IPR036259">
    <property type="entry name" value="MFS_trans_sf"/>
</dbReference>
<gene>
    <name evidence="8" type="ORF">M413DRAFT_198239</name>
</gene>
<keyword evidence="9" id="KW-1185">Reference proteome</keyword>
<keyword evidence="2" id="KW-0813">Transport</keyword>
<accession>A0A0C2YEB6</accession>
<evidence type="ECO:0000256" key="6">
    <source>
        <dbReference type="SAM" id="Phobius"/>
    </source>
</evidence>
<feature type="transmembrane region" description="Helical" evidence="6">
    <location>
        <begin position="231"/>
        <end position="258"/>
    </location>
</feature>
<dbReference type="HOGENOM" id="CLU_001265_54_6_1"/>
<feature type="domain" description="Major facilitator superfamily (MFS) profile" evidence="7">
    <location>
        <begin position="1"/>
        <end position="330"/>
    </location>
</feature>
<dbReference type="InterPro" id="IPR020846">
    <property type="entry name" value="MFS_dom"/>
</dbReference>
<proteinExistence type="predicted"/>
<evidence type="ECO:0000256" key="3">
    <source>
        <dbReference type="ARBA" id="ARBA00022692"/>
    </source>
</evidence>
<organism evidence="8 9">
    <name type="scientific">Hebeloma cylindrosporum</name>
    <dbReference type="NCBI Taxonomy" id="76867"/>
    <lineage>
        <taxon>Eukaryota</taxon>
        <taxon>Fungi</taxon>
        <taxon>Dikarya</taxon>
        <taxon>Basidiomycota</taxon>
        <taxon>Agaricomycotina</taxon>
        <taxon>Agaricomycetes</taxon>
        <taxon>Agaricomycetidae</taxon>
        <taxon>Agaricales</taxon>
        <taxon>Agaricineae</taxon>
        <taxon>Hymenogastraceae</taxon>
        <taxon>Hebeloma</taxon>
    </lineage>
</organism>
<keyword evidence="5 6" id="KW-0472">Membrane</keyword>
<dbReference type="AlphaFoldDB" id="A0A0C2YEB6"/>
<feature type="transmembrane region" description="Helical" evidence="6">
    <location>
        <begin position="13"/>
        <end position="35"/>
    </location>
</feature>
<evidence type="ECO:0000256" key="4">
    <source>
        <dbReference type="ARBA" id="ARBA00022989"/>
    </source>
</evidence>
<comment type="subcellular location">
    <subcellularLocation>
        <location evidence="1">Membrane</location>
        <topology evidence="1">Multi-pass membrane protein</topology>
    </subcellularLocation>
</comment>
<dbReference type="PANTHER" id="PTHR23504:SF15">
    <property type="entry name" value="MAJOR FACILITATOR SUPERFAMILY (MFS) PROFILE DOMAIN-CONTAINING PROTEIN"/>
    <property type="match status" value="1"/>
</dbReference>
<dbReference type="Gene3D" id="1.20.1250.20">
    <property type="entry name" value="MFS general substrate transporter like domains"/>
    <property type="match status" value="1"/>
</dbReference>
<dbReference type="SUPFAM" id="SSF103473">
    <property type="entry name" value="MFS general substrate transporter"/>
    <property type="match status" value="1"/>
</dbReference>
<protein>
    <recommendedName>
        <fullName evidence="7">Major facilitator superfamily (MFS) profile domain-containing protein</fullName>
    </recommendedName>
</protein>
<dbReference type="GO" id="GO:0022857">
    <property type="term" value="F:transmembrane transporter activity"/>
    <property type="evidence" value="ECO:0007669"/>
    <property type="project" value="InterPro"/>
</dbReference>
<reference evidence="9" key="2">
    <citation type="submission" date="2015-01" db="EMBL/GenBank/DDBJ databases">
        <title>Evolutionary Origins and Diversification of the Mycorrhizal Mutualists.</title>
        <authorList>
            <consortium name="DOE Joint Genome Institute"/>
            <consortium name="Mycorrhizal Genomics Consortium"/>
            <person name="Kohler A."/>
            <person name="Kuo A."/>
            <person name="Nagy L.G."/>
            <person name="Floudas D."/>
            <person name="Copeland A."/>
            <person name="Barry K.W."/>
            <person name="Cichocki N."/>
            <person name="Veneault-Fourrey C."/>
            <person name="LaButti K."/>
            <person name="Lindquist E.A."/>
            <person name="Lipzen A."/>
            <person name="Lundell T."/>
            <person name="Morin E."/>
            <person name="Murat C."/>
            <person name="Riley R."/>
            <person name="Ohm R."/>
            <person name="Sun H."/>
            <person name="Tunlid A."/>
            <person name="Henrissat B."/>
            <person name="Grigoriev I.V."/>
            <person name="Hibbett D.S."/>
            <person name="Martin F."/>
        </authorList>
    </citation>
    <scope>NUCLEOTIDE SEQUENCE [LARGE SCALE GENOMIC DNA]</scope>
    <source>
        <strain evidence="9">h7</strain>
    </source>
</reference>
<feature type="transmembrane region" description="Helical" evidence="6">
    <location>
        <begin position="203"/>
        <end position="224"/>
    </location>
</feature>
<dbReference type="EMBL" id="KN831786">
    <property type="protein sequence ID" value="KIM39372.1"/>
    <property type="molecule type" value="Genomic_DNA"/>
</dbReference>
<evidence type="ECO:0000256" key="2">
    <source>
        <dbReference type="ARBA" id="ARBA00022448"/>
    </source>
</evidence>
<evidence type="ECO:0000256" key="1">
    <source>
        <dbReference type="ARBA" id="ARBA00004141"/>
    </source>
</evidence>
<dbReference type="OrthoDB" id="419616at2759"/>
<keyword evidence="3 6" id="KW-0812">Transmembrane</keyword>
<sequence>MGELTDTTNREEAFALMPVVWALGGTMGPLLGGSLTRPADRFPTVFANQFWREYPYFLPCIATSAFVFGVLIITGLFFEETVHTWTPKYKALYTSSPSPPSGFREQQQNCALGHESSVDIPVRALLTFPVVISIANYMALAFLNISVTALLPLFFHMPIPMGGLDLDPVIIGYIMGLYGAGTGAFQVLFFAKLVRRFGTRRVFIISMATFIPIFLTFPFISLIAKKWGICIGVWLLVGSLLFMLFFMDTAFGCIFMYVTESAPNRRSLGAINGLAQTTASSARAIGPALSTSLFSLSVQHDILGGYGVYVILASFAGLAILLAVQLPRRK</sequence>
<dbReference type="GO" id="GO:0016020">
    <property type="term" value="C:membrane"/>
    <property type="evidence" value="ECO:0007669"/>
    <property type="project" value="UniProtKB-SubCell"/>
</dbReference>
<dbReference type="PROSITE" id="PS50850">
    <property type="entry name" value="MFS"/>
    <property type="match status" value="1"/>
</dbReference>
<reference evidence="8 9" key="1">
    <citation type="submission" date="2014-04" db="EMBL/GenBank/DDBJ databases">
        <authorList>
            <consortium name="DOE Joint Genome Institute"/>
            <person name="Kuo A."/>
            <person name="Gay G."/>
            <person name="Dore J."/>
            <person name="Kohler A."/>
            <person name="Nagy L.G."/>
            <person name="Floudas D."/>
            <person name="Copeland A."/>
            <person name="Barry K.W."/>
            <person name="Cichocki N."/>
            <person name="Veneault-Fourrey C."/>
            <person name="LaButti K."/>
            <person name="Lindquist E.A."/>
            <person name="Lipzen A."/>
            <person name="Lundell T."/>
            <person name="Morin E."/>
            <person name="Murat C."/>
            <person name="Sun H."/>
            <person name="Tunlid A."/>
            <person name="Henrissat B."/>
            <person name="Grigoriev I.V."/>
            <person name="Hibbett D.S."/>
            <person name="Martin F."/>
            <person name="Nordberg H.P."/>
            <person name="Cantor M.N."/>
            <person name="Hua S.X."/>
        </authorList>
    </citation>
    <scope>NUCLEOTIDE SEQUENCE [LARGE SCALE GENOMIC DNA]</scope>
    <source>
        <strain evidence="9">h7</strain>
    </source>
</reference>
<dbReference type="Proteomes" id="UP000053424">
    <property type="component" value="Unassembled WGS sequence"/>
</dbReference>
<evidence type="ECO:0000259" key="7">
    <source>
        <dbReference type="PROSITE" id="PS50850"/>
    </source>
</evidence>
<feature type="transmembrane region" description="Helical" evidence="6">
    <location>
        <begin position="56"/>
        <end position="78"/>
    </location>
</feature>
<evidence type="ECO:0000313" key="8">
    <source>
        <dbReference type="EMBL" id="KIM39372.1"/>
    </source>
</evidence>
<keyword evidence="4 6" id="KW-1133">Transmembrane helix</keyword>
<dbReference type="InterPro" id="IPR011701">
    <property type="entry name" value="MFS"/>
</dbReference>